<evidence type="ECO:0000313" key="12">
    <source>
        <dbReference type="Proteomes" id="UP000447876"/>
    </source>
</evidence>
<dbReference type="Pfam" id="PF00072">
    <property type="entry name" value="Response_reg"/>
    <property type="match status" value="1"/>
</dbReference>
<dbReference type="PANTHER" id="PTHR42713:SF3">
    <property type="entry name" value="TRANSCRIPTIONAL REGULATORY PROTEIN HPTR"/>
    <property type="match status" value="1"/>
</dbReference>
<organism evidence="11 12">
    <name type="scientific">Paenibacillus woosongensis</name>
    <dbReference type="NCBI Taxonomy" id="307580"/>
    <lineage>
        <taxon>Bacteria</taxon>
        <taxon>Bacillati</taxon>
        <taxon>Bacillota</taxon>
        <taxon>Bacilli</taxon>
        <taxon>Bacillales</taxon>
        <taxon>Paenibacillaceae</taxon>
        <taxon>Paenibacillus</taxon>
    </lineage>
</organism>
<comment type="subcellular location">
    <subcellularLocation>
        <location evidence="1">Cytoplasm</location>
    </subcellularLocation>
</comment>
<dbReference type="GO" id="GO:0003700">
    <property type="term" value="F:DNA-binding transcription factor activity"/>
    <property type="evidence" value="ECO:0007669"/>
    <property type="project" value="InterPro"/>
</dbReference>
<dbReference type="SUPFAM" id="SSF46689">
    <property type="entry name" value="Homeodomain-like"/>
    <property type="match status" value="2"/>
</dbReference>
<dbReference type="RefSeq" id="WP_155611662.1">
    <property type="nucleotide sequence ID" value="NZ_WNZW01000005.1"/>
</dbReference>
<dbReference type="SMART" id="SM00448">
    <property type="entry name" value="REC"/>
    <property type="match status" value="1"/>
</dbReference>
<dbReference type="OrthoDB" id="342399at2"/>
<dbReference type="CDD" id="cd17536">
    <property type="entry name" value="REC_YesN-like"/>
    <property type="match status" value="1"/>
</dbReference>
<keyword evidence="4" id="KW-0902">Two-component regulatory system</keyword>
<reference evidence="11 12" key="1">
    <citation type="submission" date="2019-11" db="EMBL/GenBank/DDBJ databases">
        <title>Draft genome sequences of five Paenibacillus species of dairy origin.</title>
        <authorList>
            <person name="Olajide A.M."/>
            <person name="Chen S."/>
            <person name="Lapointe G."/>
        </authorList>
    </citation>
    <scope>NUCLEOTIDE SEQUENCE [LARGE SCALE GENOMIC DNA]</scope>
    <source>
        <strain evidence="11 12">12CR55</strain>
    </source>
</reference>
<dbReference type="InterPro" id="IPR009057">
    <property type="entry name" value="Homeodomain-like_sf"/>
</dbReference>
<evidence type="ECO:0000256" key="2">
    <source>
        <dbReference type="ARBA" id="ARBA00022490"/>
    </source>
</evidence>
<feature type="modified residue" description="4-aspartylphosphate" evidence="8">
    <location>
        <position position="55"/>
    </location>
</feature>
<dbReference type="InterPro" id="IPR041522">
    <property type="entry name" value="CdaR_GGDEF"/>
</dbReference>
<evidence type="ECO:0000256" key="4">
    <source>
        <dbReference type="ARBA" id="ARBA00023012"/>
    </source>
</evidence>
<comment type="caution">
    <text evidence="11">The sequence shown here is derived from an EMBL/GenBank/DDBJ whole genome shotgun (WGS) entry which is preliminary data.</text>
</comment>
<keyword evidence="3 8" id="KW-0597">Phosphoprotein</keyword>
<dbReference type="InterPro" id="IPR051552">
    <property type="entry name" value="HptR"/>
</dbReference>
<feature type="domain" description="HTH araC/xylS-type" evidence="9">
    <location>
        <begin position="407"/>
        <end position="505"/>
    </location>
</feature>
<accession>A0A7X3CPK0</accession>
<keyword evidence="6" id="KW-0238">DNA-binding</keyword>
<evidence type="ECO:0000256" key="8">
    <source>
        <dbReference type="PROSITE-ProRule" id="PRU00169"/>
    </source>
</evidence>
<dbReference type="Gene3D" id="1.10.10.60">
    <property type="entry name" value="Homeodomain-like"/>
    <property type="match status" value="2"/>
</dbReference>
<keyword evidence="5" id="KW-0805">Transcription regulation</keyword>
<dbReference type="Pfam" id="PF12833">
    <property type="entry name" value="HTH_18"/>
    <property type="match status" value="1"/>
</dbReference>
<protein>
    <submittedName>
        <fullName evidence="11">Response regulator</fullName>
    </submittedName>
</protein>
<dbReference type="Proteomes" id="UP000447876">
    <property type="component" value="Unassembled WGS sequence"/>
</dbReference>
<dbReference type="EMBL" id="WNZW01000005">
    <property type="protein sequence ID" value="MUG46272.1"/>
    <property type="molecule type" value="Genomic_DNA"/>
</dbReference>
<evidence type="ECO:0000259" key="9">
    <source>
        <dbReference type="PROSITE" id="PS01124"/>
    </source>
</evidence>
<evidence type="ECO:0000256" key="6">
    <source>
        <dbReference type="ARBA" id="ARBA00023125"/>
    </source>
</evidence>
<dbReference type="PROSITE" id="PS01124">
    <property type="entry name" value="HTH_ARAC_FAMILY_2"/>
    <property type="match status" value="1"/>
</dbReference>
<evidence type="ECO:0000256" key="1">
    <source>
        <dbReference type="ARBA" id="ARBA00004496"/>
    </source>
</evidence>
<dbReference type="PRINTS" id="PR00032">
    <property type="entry name" value="HTHARAC"/>
</dbReference>
<dbReference type="GO" id="GO:0005737">
    <property type="term" value="C:cytoplasm"/>
    <property type="evidence" value="ECO:0007669"/>
    <property type="project" value="UniProtKB-SubCell"/>
</dbReference>
<dbReference type="InterPro" id="IPR018060">
    <property type="entry name" value="HTH_AraC"/>
</dbReference>
<dbReference type="PROSITE" id="PS00041">
    <property type="entry name" value="HTH_ARAC_FAMILY_1"/>
    <property type="match status" value="1"/>
</dbReference>
<dbReference type="InterPro" id="IPR011006">
    <property type="entry name" value="CheY-like_superfamily"/>
</dbReference>
<dbReference type="AlphaFoldDB" id="A0A7X3CPK0"/>
<dbReference type="PROSITE" id="PS50110">
    <property type="entry name" value="RESPONSE_REGULATORY"/>
    <property type="match status" value="1"/>
</dbReference>
<sequence>MFKVFIVDDEPFIIEGLYDIVDWAKLGMEIVGHAENGAIALEAMKVTPADILVTDISMPVMNGLDLIRHVRAVHPELKVIVLSGYNEFDYLKEGMALGIENYLLKPINLEEFKGTLRTVVQKLNLNRSELALNEQSMRILRDNVMYRWLQDQISPKEFQERADLLGIELDQRYVQVSILRAGHSMAEVFDSVMNQLSSSENVVPFRDMDGDIVLVFNADDVSSCKEDAERISDNLRLLLSPHNKICASLGSVEKVEDASQSYSHAKRAQEYFMVRSADRILRYEDLASQQQETRLGDWPIDWNEYKKEVMAKDKKALFLRIEKDFAYLQQLEGMTPDLLQEIAMEWLIRFKMLLQEITHTDDPEPYKGGLSQIRRATTSAELMEMIKEAAAMTVDLLERDVKSPVVQQVLNYIHDAYNQDLSLKVLGSMYNIHPVYLGQLFHKEVNETFTEYINRYRIEKAKELLRTTNMKVQEIARKVGYWETGYFYKQFKKYVGISPTEFKGLS</sequence>
<evidence type="ECO:0000256" key="5">
    <source>
        <dbReference type="ARBA" id="ARBA00023015"/>
    </source>
</evidence>
<dbReference type="InterPro" id="IPR018062">
    <property type="entry name" value="HTH_AraC-typ_CS"/>
</dbReference>
<evidence type="ECO:0000256" key="7">
    <source>
        <dbReference type="ARBA" id="ARBA00023163"/>
    </source>
</evidence>
<keyword evidence="2" id="KW-0963">Cytoplasm</keyword>
<feature type="domain" description="Response regulatory" evidence="10">
    <location>
        <begin position="3"/>
        <end position="120"/>
    </location>
</feature>
<dbReference type="InterPro" id="IPR020449">
    <property type="entry name" value="Tscrpt_reg_AraC-type_HTH"/>
</dbReference>
<dbReference type="SMART" id="SM00342">
    <property type="entry name" value="HTH_ARAC"/>
    <property type="match status" value="1"/>
</dbReference>
<proteinExistence type="predicted"/>
<dbReference type="SUPFAM" id="SSF52172">
    <property type="entry name" value="CheY-like"/>
    <property type="match status" value="1"/>
</dbReference>
<dbReference type="GO" id="GO:0043565">
    <property type="term" value="F:sequence-specific DNA binding"/>
    <property type="evidence" value="ECO:0007669"/>
    <property type="project" value="InterPro"/>
</dbReference>
<dbReference type="Gene3D" id="3.40.50.2300">
    <property type="match status" value="1"/>
</dbReference>
<dbReference type="InterPro" id="IPR001789">
    <property type="entry name" value="Sig_transdc_resp-reg_receiver"/>
</dbReference>
<gene>
    <name evidence="11" type="ORF">GNP95_14865</name>
</gene>
<keyword evidence="7" id="KW-0804">Transcription</keyword>
<evidence type="ECO:0000259" key="10">
    <source>
        <dbReference type="PROSITE" id="PS50110"/>
    </source>
</evidence>
<name>A0A7X3CPK0_9BACL</name>
<dbReference type="GO" id="GO:0000160">
    <property type="term" value="P:phosphorelay signal transduction system"/>
    <property type="evidence" value="ECO:0007669"/>
    <property type="project" value="UniProtKB-KW"/>
</dbReference>
<evidence type="ECO:0000256" key="3">
    <source>
        <dbReference type="ARBA" id="ARBA00022553"/>
    </source>
</evidence>
<evidence type="ECO:0000313" key="11">
    <source>
        <dbReference type="EMBL" id="MUG46272.1"/>
    </source>
</evidence>
<dbReference type="Pfam" id="PF17853">
    <property type="entry name" value="GGDEF_2"/>
    <property type="match status" value="1"/>
</dbReference>
<dbReference type="PANTHER" id="PTHR42713">
    <property type="entry name" value="HISTIDINE KINASE-RELATED"/>
    <property type="match status" value="1"/>
</dbReference>